<organism evidence="2 3">
    <name type="scientific">Bugula neritina</name>
    <name type="common">Brown bryozoan</name>
    <name type="synonym">Sertularia neritina</name>
    <dbReference type="NCBI Taxonomy" id="10212"/>
    <lineage>
        <taxon>Eukaryota</taxon>
        <taxon>Metazoa</taxon>
        <taxon>Spiralia</taxon>
        <taxon>Lophotrochozoa</taxon>
        <taxon>Bryozoa</taxon>
        <taxon>Gymnolaemata</taxon>
        <taxon>Cheilostomatida</taxon>
        <taxon>Flustrina</taxon>
        <taxon>Buguloidea</taxon>
        <taxon>Bugulidae</taxon>
        <taxon>Bugula</taxon>
    </lineage>
</organism>
<accession>A0A7J7KLM6</accession>
<evidence type="ECO:0000313" key="3">
    <source>
        <dbReference type="Proteomes" id="UP000593567"/>
    </source>
</evidence>
<protein>
    <submittedName>
        <fullName evidence="2">Uncharacterized protein</fullName>
    </submittedName>
</protein>
<feature type="compositionally biased region" description="Low complexity" evidence="1">
    <location>
        <begin position="246"/>
        <end position="256"/>
    </location>
</feature>
<name>A0A7J7KLM6_BUGNE</name>
<reference evidence="2" key="1">
    <citation type="submission" date="2020-06" db="EMBL/GenBank/DDBJ databases">
        <title>Draft genome of Bugula neritina, a colonial animal packing powerful symbionts and potential medicines.</title>
        <authorList>
            <person name="Rayko M."/>
        </authorList>
    </citation>
    <scope>NUCLEOTIDE SEQUENCE [LARGE SCALE GENOMIC DNA]</scope>
    <source>
        <strain evidence="2">Kwan_BN1</strain>
    </source>
</reference>
<evidence type="ECO:0000313" key="2">
    <source>
        <dbReference type="EMBL" id="KAF6038606.1"/>
    </source>
</evidence>
<gene>
    <name evidence="2" type="ORF">EB796_003084</name>
</gene>
<feature type="compositionally biased region" description="Gly residues" evidence="1">
    <location>
        <begin position="275"/>
        <end position="287"/>
    </location>
</feature>
<feature type="region of interest" description="Disordered" evidence="1">
    <location>
        <begin position="237"/>
        <end position="309"/>
    </location>
</feature>
<comment type="caution">
    <text evidence="2">The sequence shown here is derived from an EMBL/GenBank/DDBJ whole genome shotgun (WGS) entry which is preliminary data.</text>
</comment>
<evidence type="ECO:0000256" key="1">
    <source>
        <dbReference type="SAM" id="MobiDB-lite"/>
    </source>
</evidence>
<feature type="compositionally biased region" description="Gly residues" evidence="1">
    <location>
        <begin position="297"/>
        <end position="307"/>
    </location>
</feature>
<dbReference type="AlphaFoldDB" id="A0A7J7KLM6"/>
<feature type="region of interest" description="Disordered" evidence="1">
    <location>
        <begin position="1"/>
        <end position="30"/>
    </location>
</feature>
<sequence length="342" mass="35159">MPQSGKRKSIKETEFTAPSEEAGEGEPFSYDSEGMQFSILRIGPIPVNDGFKNQLIPLAGSTLHSDPLSSQESLAESSLPLSPGLRHDIVWRNENCTNLSPGEELEQYGLTEATSGVDVTNELPVSGNYTQQEVPSGMPDGSPVVQSLEAGYLEGVEIWSGAEIVDQILDMEQEYGLAGESSKSEAGLMVENSMDSGQDVSSAVIQVAPGPSKGFSNNFHVSSGAFVMSNNQNDVVYNDSIRHDPGTGATTQPDGGATTGPGAGPNTGPSAGPNTGSGAGPNTGPGAGSNTVPAGGPNTGPVGGSNTGPGYTFNQNLAANESFGNESVRPLHTVLVSCDITI</sequence>
<keyword evidence="3" id="KW-1185">Reference proteome</keyword>
<dbReference type="EMBL" id="VXIV02000392">
    <property type="protein sequence ID" value="KAF6038606.1"/>
    <property type="molecule type" value="Genomic_DNA"/>
</dbReference>
<dbReference type="Proteomes" id="UP000593567">
    <property type="component" value="Unassembled WGS sequence"/>
</dbReference>
<proteinExistence type="predicted"/>